<name>A0A2J0Q6P7_9BACT</name>
<dbReference type="Proteomes" id="UP000228496">
    <property type="component" value="Unassembled WGS sequence"/>
</dbReference>
<dbReference type="EMBL" id="PCXQ01000006">
    <property type="protein sequence ID" value="PJE50541.1"/>
    <property type="molecule type" value="Genomic_DNA"/>
</dbReference>
<evidence type="ECO:0000313" key="1">
    <source>
        <dbReference type="EMBL" id="PJE50541.1"/>
    </source>
</evidence>
<accession>A0A2J0Q6P7</accession>
<proteinExistence type="predicted"/>
<comment type="caution">
    <text evidence="1">The sequence shown here is derived from an EMBL/GenBank/DDBJ whole genome shotgun (WGS) entry which is preliminary data.</text>
</comment>
<sequence>MFEGPVTDNMDVFEAILAAKNGGGFNILYHANSNKEPVAISSIDEIESDPFGKKWYVYINNNLIEQGFDALSLLIETGDLIVLKYE</sequence>
<protein>
    <recommendedName>
        <fullName evidence="3">DUF4430 domain-containing protein</fullName>
    </recommendedName>
</protein>
<organism evidence="1 2">
    <name type="scientific">Candidatus Yanofskybacteria bacterium CG10_big_fil_rev_8_21_14_0_10_36_16</name>
    <dbReference type="NCBI Taxonomy" id="1975096"/>
    <lineage>
        <taxon>Bacteria</taxon>
        <taxon>Candidatus Yanofskyibacteriota</taxon>
    </lineage>
</organism>
<evidence type="ECO:0008006" key="3">
    <source>
        <dbReference type="Google" id="ProtNLM"/>
    </source>
</evidence>
<evidence type="ECO:0000313" key="2">
    <source>
        <dbReference type="Proteomes" id="UP000228496"/>
    </source>
</evidence>
<dbReference type="AlphaFoldDB" id="A0A2J0Q6P7"/>
<reference evidence="1 2" key="1">
    <citation type="submission" date="2017-09" db="EMBL/GenBank/DDBJ databases">
        <title>Depth-based differentiation of microbial function through sediment-hosted aquifers and enrichment of novel symbionts in the deep terrestrial subsurface.</title>
        <authorList>
            <person name="Probst A.J."/>
            <person name="Ladd B."/>
            <person name="Jarett J.K."/>
            <person name="Geller-Mcgrath D.E."/>
            <person name="Sieber C.M."/>
            <person name="Emerson J.B."/>
            <person name="Anantharaman K."/>
            <person name="Thomas B.C."/>
            <person name="Malmstrom R."/>
            <person name="Stieglmeier M."/>
            <person name="Klingl A."/>
            <person name="Woyke T."/>
            <person name="Ryan C.M."/>
            <person name="Banfield J.F."/>
        </authorList>
    </citation>
    <scope>NUCLEOTIDE SEQUENCE [LARGE SCALE GENOMIC DNA]</scope>
    <source>
        <strain evidence="1">CG10_big_fil_rev_8_21_14_0_10_36_16</strain>
    </source>
</reference>
<gene>
    <name evidence="1" type="ORF">COV29_04000</name>
</gene>